<evidence type="ECO:0000313" key="4">
    <source>
        <dbReference type="Proteomes" id="UP000621500"/>
    </source>
</evidence>
<dbReference type="EMBL" id="BONX01000002">
    <property type="protein sequence ID" value="GIG93665.1"/>
    <property type="molecule type" value="Genomic_DNA"/>
</dbReference>
<reference evidence="3 4" key="1">
    <citation type="submission" date="2021-01" db="EMBL/GenBank/DDBJ databases">
        <title>Whole genome shotgun sequence of Plantactinospora mayteni NBRC 109088.</title>
        <authorList>
            <person name="Komaki H."/>
            <person name="Tamura T."/>
        </authorList>
    </citation>
    <scope>NUCLEOTIDE SEQUENCE [LARGE SCALE GENOMIC DNA]</scope>
    <source>
        <strain evidence="3 4">NBRC 109088</strain>
    </source>
</reference>
<proteinExistence type="predicted"/>
<dbReference type="Pfam" id="PF08239">
    <property type="entry name" value="SH3_3"/>
    <property type="match status" value="1"/>
</dbReference>
<organism evidence="3 4">
    <name type="scientific">Plantactinospora mayteni</name>
    <dbReference type="NCBI Taxonomy" id="566021"/>
    <lineage>
        <taxon>Bacteria</taxon>
        <taxon>Bacillati</taxon>
        <taxon>Actinomycetota</taxon>
        <taxon>Actinomycetes</taxon>
        <taxon>Micromonosporales</taxon>
        <taxon>Micromonosporaceae</taxon>
        <taxon>Plantactinospora</taxon>
    </lineage>
</organism>
<keyword evidence="4" id="KW-1185">Reference proteome</keyword>
<sequence length="114" mass="11855">MRIESTVAALTLGAASLVAAVVPGTPALAAPAATCPDNGWSIRDGGTGYLFAASGVNIRTGPSTDCTSVGLGYPSHLVRLDCQKAGWSHIYNHTTGRLGWVRNDMLTNLPLRTC</sequence>
<dbReference type="Proteomes" id="UP000621500">
    <property type="component" value="Unassembled WGS sequence"/>
</dbReference>
<protein>
    <recommendedName>
        <fullName evidence="2">SH3b domain-containing protein</fullName>
    </recommendedName>
</protein>
<evidence type="ECO:0000313" key="3">
    <source>
        <dbReference type="EMBL" id="GIG93665.1"/>
    </source>
</evidence>
<feature type="chain" id="PRO_5047244815" description="SH3b domain-containing protein" evidence="1">
    <location>
        <begin position="30"/>
        <end position="114"/>
    </location>
</feature>
<accession>A0ABQ4EG86</accession>
<comment type="caution">
    <text evidence="3">The sequence shown here is derived from an EMBL/GenBank/DDBJ whole genome shotgun (WGS) entry which is preliminary data.</text>
</comment>
<name>A0ABQ4EG86_9ACTN</name>
<evidence type="ECO:0000256" key="1">
    <source>
        <dbReference type="SAM" id="SignalP"/>
    </source>
</evidence>
<feature type="domain" description="SH3b" evidence="2">
    <location>
        <begin position="54"/>
        <end position="106"/>
    </location>
</feature>
<dbReference type="RefSeq" id="WP_203855340.1">
    <property type="nucleotide sequence ID" value="NZ_BAAAZQ010000003.1"/>
</dbReference>
<feature type="signal peptide" evidence="1">
    <location>
        <begin position="1"/>
        <end position="29"/>
    </location>
</feature>
<evidence type="ECO:0000259" key="2">
    <source>
        <dbReference type="Pfam" id="PF08239"/>
    </source>
</evidence>
<gene>
    <name evidence="3" type="ORF">Pma05_02380</name>
</gene>
<keyword evidence="1" id="KW-0732">Signal</keyword>
<dbReference type="Gene3D" id="2.30.30.40">
    <property type="entry name" value="SH3 Domains"/>
    <property type="match status" value="1"/>
</dbReference>
<dbReference type="InterPro" id="IPR003646">
    <property type="entry name" value="SH3-like_bac-type"/>
</dbReference>